<comment type="caution">
    <text evidence="1">The sequence shown here is derived from an EMBL/GenBank/DDBJ whole genome shotgun (WGS) entry which is preliminary data.</text>
</comment>
<accession>A0A9N9G198</accession>
<dbReference type="AlphaFoldDB" id="A0A9N9G198"/>
<reference evidence="1" key="1">
    <citation type="submission" date="2021-06" db="EMBL/GenBank/DDBJ databases">
        <authorList>
            <person name="Kallberg Y."/>
            <person name="Tangrot J."/>
            <person name="Rosling A."/>
        </authorList>
    </citation>
    <scope>NUCLEOTIDE SEQUENCE</scope>
    <source>
        <strain evidence="1">87-6 pot B 2015</strain>
    </source>
</reference>
<name>A0A9N9G198_FUNMO</name>
<keyword evidence="2" id="KW-1185">Reference proteome</keyword>
<proteinExistence type="predicted"/>
<sequence length="53" mass="6071">DRNSEAIRRNPHYINFIKGFFSRQVSNHPLKPTISSVPQSATCKACSMTQYEN</sequence>
<dbReference type="EMBL" id="CAJVPP010001888">
    <property type="protein sequence ID" value="CAG8577670.1"/>
    <property type="molecule type" value="Genomic_DNA"/>
</dbReference>
<protein>
    <submittedName>
        <fullName evidence="1">4901_t:CDS:1</fullName>
    </submittedName>
</protein>
<feature type="non-terminal residue" evidence="1">
    <location>
        <position position="1"/>
    </location>
</feature>
<gene>
    <name evidence="1" type="ORF">FMOSSE_LOCUS7787</name>
</gene>
<evidence type="ECO:0000313" key="1">
    <source>
        <dbReference type="EMBL" id="CAG8577670.1"/>
    </source>
</evidence>
<dbReference type="Proteomes" id="UP000789375">
    <property type="component" value="Unassembled WGS sequence"/>
</dbReference>
<organism evidence="1 2">
    <name type="scientific">Funneliformis mosseae</name>
    <name type="common">Endomycorrhizal fungus</name>
    <name type="synonym">Glomus mosseae</name>
    <dbReference type="NCBI Taxonomy" id="27381"/>
    <lineage>
        <taxon>Eukaryota</taxon>
        <taxon>Fungi</taxon>
        <taxon>Fungi incertae sedis</taxon>
        <taxon>Mucoromycota</taxon>
        <taxon>Glomeromycotina</taxon>
        <taxon>Glomeromycetes</taxon>
        <taxon>Glomerales</taxon>
        <taxon>Glomeraceae</taxon>
        <taxon>Funneliformis</taxon>
    </lineage>
</organism>
<evidence type="ECO:0000313" key="2">
    <source>
        <dbReference type="Proteomes" id="UP000789375"/>
    </source>
</evidence>